<gene>
    <name evidence="2" type="ORF">ASPBRDRAFT_356067</name>
</gene>
<dbReference type="Proteomes" id="UP000184499">
    <property type="component" value="Unassembled WGS sequence"/>
</dbReference>
<proteinExistence type="predicted"/>
<evidence type="ECO:0000313" key="3">
    <source>
        <dbReference type="Proteomes" id="UP000184499"/>
    </source>
</evidence>
<keyword evidence="3" id="KW-1185">Reference proteome</keyword>
<evidence type="ECO:0000313" key="2">
    <source>
        <dbReference type="EMBL" id="OJJ66913.1"/>
    </source>
</evidence>
<organism evidence="2 3">
    <name type="scientific">Aspergillus brasiliensis (strain CBS 101740 / IMI 381727 / IBT 21946)</name>
    <dbReference type="NCBI Taxonomy" id="767769"/>
    <lineage>
        <taxon>Eukaryota</taxon>
        <taxon>Fungi</taxon>
        <taxon>Dikarya</taxon>
        <taxon>Ascomycota</taxon>
        <taxon>Pezizomycotina</taxon>
        <taxon>Eurotiomycetes</taxon>
        <taxon>Eurotiomycetidae</taxon>
        <taxon>Eurotiales</taxon>
        <taxon>Aspergillaceae</taxon>
        <taxon>Aspergillus</taxon>
        <taxon>Aspergillus subgen. Circumdati</taxon>
    </lineage>
</organism>
<feature type="region of interest" description="Disordered" evidence="1">
    <location>
        <begin position="1"/>
        <end position="21"/>
    </location>
</feature>
<dbReference type="OrthoDB" id="4490733at2759"/>
<dbReference type="GeneID" id="93575856"/>
<name>A0A1L9U5S3_ASPBC</name>
<dbReference type="RefSeq" id="XP_067474162.1">
    <property type="nucleotide sequence ID" value="XM_067623368.1"/>
</dbReference>
<dbReference type="AlphaFoldDB" id="A0A1L9U5S3"/>
<reference evidence="3" key="1">
    <citation type="journal article" date="2017" name="Genome Biol.">
        <title>Comparative genomics reveals high biological diversity and specific adaptations in the industrially and medically important fungal genus Aspergillus.</title>
        <authorList>
            <person name="de Vries R.P."/>
            <person name="Riley R."/>
            <person name="Wiebenga A."/>
            <person name="Aguilar-Osorio G."/>
            <person name="Amillis S."/>
            <person name="Uchima C.A."/>
            <person name="Anderluh G."/>
            <person name="Asadollahi M."/>
            <person name="Askin M."/>
            <person name="Barry K."/>
            <person name="Battaglia E."/>
            <person name="Bayram O."/>
            <person name="Benocci T."/>
            <person name="Braus-Stromeyer S.A."/>
            <person name="Caldana C."/>
            <person name="Canovas D."/>
            <person name="Cerqueira G.C."/>
            <person name="Chen F."/>
            <person name="Chen W."/>
            <person name="Choi C."/>
            <person name="Clum A."/>
            <person name="Dos Santos R.A."/>
            <person name="Damasio A.R."/>
            <person name="Diallinas G."/>
            <person name="Emri T."/>
            <person name="Fekete E."/>
            <person name="Flipphi M."/>
            <person name="Freyberg S."/>
            <person name="Gallo A."/>
            <person name="Gournas C."/>
            <person name="Habgood R."/>
            <person name="Hainaut M."/>
            <person name="Harispe M.L."/>
            <person name="Henrissat B."/>
            <person name="Hilden K.S."/>
            <person name="Hope R."/>
            <person name="Hossain A."/>
            <person name="Karabika E."/>
            <person name="Karaffa L."/>
            <person name="Karanyi Z."/>
            <person name="Krasevec N."/>
            <person name="Kuo A."/>
            <person name="Kusch H."/>
            <person name="LaButti K."/>
            <person name="Lagendijk E.L."/>
            <person name="Lapidus A."/>
            <person name="Levasseur A."/>
            <person name="Lindquist E."/>
            <person name="Lipzen A."/>
            <person name="Logrieco A.F."/>
            <person name="MacCabe A."/>
            <person name="Maekelae M.R."/>
            <person name="Malavazi I."/>
            <person name="Melin P."/>
            <person name="Meyer V."/>
            <person name="Mielnichuk N."/>
            <person name="Miskei M."/>
            <person name="Molnar A.P."/>
            <person name="Mule G."/>
            <person name="Ngan C.Y."/>
            <person name="Orejas M."/>
            <person name="Orosz E."/>
            <person name="Ouedraogo J.P."/>
            <person name="Overkamp K.M."/>
            <person name="Park H.-S."/>
            <person name="Perrone G."/>
            <person name="Piumi F."/>
            <person name="Punt P.J."/>
            <person name="Ram A.F."/>
            <person name="Ramon A."/>
            <person name="Rauscher S."/>
            <person name="Record E."/>
            <person name="Riano-Pachon D.M."/>
            <person name="Robert V."/>
            <person name="Roehrig J."/>
            <person name="Ruller R."/>
            <person name="Salamov A."/>
            <person name="Salih N.S."/>
            <person name="Samson R.A."/>
            <person name="Sandor E."/>
            <person name="Sanguinetti M."/>
            <person name="Schuetze T."/>
            <person name="Sepcic K."/>
            <person name="Shelest E."/>
            <person name="Sherlock G."/>
            <person name="Sophianopoulou V."/>
            <person name="Squina F.M."/>
            <person name="Sun H."/>
            <person name="Susca A."/>
            <person name="Todd R.B."/>
            <person name="Tsang A."/>
            <person name="Unkles S.E."/>
            <person name="van de Wiele N."/>
            <person name="van Rossen-Uffink D."/>
            <person name="Oliveira J.V."/>
            <person name="Vesth T.C."/>
            <person name="Visser J."/>
            <person name="Yu J.-H."/>
            <person name="Zhou M."/>
            <person name="Andersen M.R."/>
            <person name="Archer D.B."/>
            <person name="Baker S.E."/>
            <person name="Benoit I."/>
            <person name="Brakhage A.A."/>
            <person name="Braus G.H."/>
            <person name="Fischer R."/>
            <person name="Frisvad J.C."/>
            <person name="Goldman G.H."/>
            <person name="Houbraken J."/>
            <person name="Oakley B."/>
            <person name="Pocsi I."/>
            <person name="Scazzocchio C."/>
            <person name="Seiboth B."/>
            <person name="vanKuyk P.A."/>
            <person name="Wortman J."/>
            <person name="Dyer P.S."/>
            <person name="Grigoriev I.V."/>
        </authorList>
    </citation>
    <scope>NUCLEOTIDE SEQUENCE [LARGE SCALE GENOMIC DNA]</scope>
    <source>
        <strain evidence="3">CBS 101740 / IMI 381727 / IBT 21946</strain>
    </source>
</reference>
<feature type="compositionally biased region" description="Basic residues" evidence="1">
    <location>
        <begin position="1"/>
        <end position="12"/>
    </location>
</feature>
<sequence>MDSRMLKSRHSACSHTSSRPNFDLLGLEVEPRPPANCIHSPSLIGELDPLSEPCSGPTQSTPQLVLYLMEGCYELAGSGTTRDTLMTT</sequence>
<dbReference type="VEuPathDB" id="FungiDB:ASPBRDRAFT_356067"/>
<dbReference type="EMBL" id="KV878696">
    <property type="protein sequence ID" value="OJJ66913.1"/>
    <property type="molecule type" value="Genomic_DNA"/>
</dbReference>
<evidence type="ECO:0000256" key="1">
    <source>
        <dbReference type="SAM" id="MobiDB-lite"/>
    </source>
</evidence>
<accession>A0A1L9U5S3</accession>
<protein>
    <submittedName>
        <fullName evidence="2">Uncharacterized protein</fullName>
    </submittedName>
</protein>